<evidence type="ECO:0000313" key="1">
    <source>
        <dbReference type="EMBL" id="KAL2632255.1"/>
    </source>
</evidence>
<reference evidence="1 2" key="1">
    <citation type="submission" date="2024-09" db="EMBL/GenBank/DDBJ databases">
        <title>Chromosome-scale assembly of Riccia fluitans.</title>
        <authorList>
            <person name="Paukszto L."/>
            <person name="Sawicki J."/>
            <person name="Karawczyk K."/>
            <person name="Piernik-Szablinska J."/>
            <person name="Szczecinska M."/>
            <person name="Mazdziarz M."/>
        </authorList>
    </citation>
    <scope>NUCLEOTIDE SEQUENCE [LARGE SCALE GENOMIC DNA]</scope>
    <source>
        <strain evidence="1">Rf_01</strain>
        <tissue evidence="1">Aerial parts of the thallus</tissue>
    </source>
</reference>
<comment type="caution">
    <text evidence="1">The sequence shown here is derived from an EMBL/GenBank/DDBJ whole genome shotgun (WGS) entry which is preliminary data.</text>
</comment>
<accession>A0ABD1YND3</accession>
<keyword evidence="2" id="KW-1185">Reference proteome</keyword>
<proteinExistence type="predicted"/>
<sequence length="123" mass="14094">MCLPCIPFFDRPNYYYYEPALPPPPPPRPFYDDVVLGIPQVQFFSQHHHPHHHHPPPPMFYPPGRDRMEASSRSPFLAADGRSIMVVTADELDISSSVYVILGGRKCIELRSLKRGERKLLLA</sequence>
<evidence type="ECO:0000313" key="2">
    <source>
        <dbReference type="Proteomes" id="UP001605036"/>
    </source>
</evidence>
<dbReference type="AlphaFoldDB" id="A0ABD1YND3"/>
<protein>
    <submittedName>
        <fullName evidence="1">Uncharacterized protein</fullName>
    </submittedName>
</protein>
<dbReference type="EMBL" id="JBHFFA010000004">
    <property type="protein sequence ID" value="KAL2632255.1"/>
    <property type="molecule type" value="Genomic_DNA"/>
</dbReference>
<gene>
    <name evidence="1" type="ORF">R1flu_016941</name>
</gene>
<name>A0ABD1YND3_9MARC</name>
<organism evidence="1 2">
    <name type="scientific">Riccia fluitans</name>
    <dbReference type="NCBI Taxonomy" id="41844"/>
    <lineage>
        <taxon>Eukaryota</taxon>
        <taxon>Viridiplantae</taxon>
        <taxon>Streptophyta</taxon>
        <taxon>Embryophyta</taxon>
        <taxon>Marchantiophyta</taxon>
        <taxon>Marchantiopsida</taxon>
        <taxon>Marchantiidae</taxon>
        <taxon>Marchantiales</taxon>
        <taxon>Ricciaceae</taxon>
        <taxon>Riccia</taxon>
    </lineage>
</organism>
<dbReference type="Proteomes" id="UP001605036">
    <property type="component" value="Unassembled WGS sequence"/>
</dbReference>